<organism evidence="2 3">
    <name type="scientific">Lucilia cuprina</name>
    <name type="common">Green bottle fly</name>
    <name type="synonym">Australian sheep blowfly</name>
    <dbReference type="NCBI Taxonomy" id="7375"/>
    <lineage>
        <taxon>Eukaryota</taxon>
        <taxon>Metazoa</taxon>
        <taxon>Ecdysozoa</taxon>
        <taxon>Arthropoda</taxon>
        <taxon>Hexapoda</taxon>
        <taxon>Insecta</taxon>
        <taxon>Pterygota</taxon>
        <taxon>Neoptera</taxon>
        <taxon>Endopterygota</taxon>
        <taxon>Diptera</taxon>
        <taxon>Brachycera</taxon>
        <taxon>Muscomorpha</taxon>
        <taxon>Oestroidea</taxon>
        <taxon>Calliphoridae</taxon>
        <taxon>Luciliinae</taxon>
        <taxon>Lucilia</taxon>
    </lineage>
</organism>
<reference evidence="2 3" key="1">
    <citation type="journal article" date="2015" name="Nat. Commun.">
        <title>Lucilia cuprina genome unlocks parasitic fly biology to underpin future interventions.</title>
        <authorList>
            <person name="Anstead C.A."/>
            <person name="Korhonen P.K."/>
            <person name="Young N.D."/>
            <person name="Hall R.S."/>
            <person name="Jex A.R."/>
            <person name="Murali S.C."/>
            <person name="Hughes D.S."/>
            <person name="Lee S.F."/>
            <person name="Perry T."/>
            <person name="Stroehlein A.J."/>
            <person name="Ansell B.R."/>
            <person name="Breugelmans B."/>
            <person name="Hofmann A."/>
            <person name="Qu J."/>
            <person name="Dugan S."/>
            <person name="Lee S.L."/>
            <person name="Chao H."/>
            <person name="Dinh H."/>
            <person name="Han Y."/>
            <person name="Doddapaneni H.V."/>
            <person name="Worley K.C."/>
            <person name="Muzny D.M."/>
            <person name="Ioannidis P."/>
            <person name="Waterhouse R.M."/>
            <person name="Zdobnov E.M."/>
            <person name="James P.J."/>
            <person name="Bagnall N.H."/>
            <person name="Kotze A.C."/>
            <person name="Gibbs R.A."/>
            <person name="Richards S."/>
            <person name="Batterham P."/>
            <person name="Gasser R.B."/>
        </authorList>
    </citation>
    <scope>NUCLEOTIDE SEQUENCE [LARGE SCALE GENOMIC DNA]</scope>
    <source>
        <strain evidence="2 3">LS</strain>
        <tissue evidence="2">Full body</tissue>
    </source>
</reference>
<dbReference type="AlphaFoldDB" id="A0A0L0C2I3"/>
<feature type="compositionally biased region" description="Basic and acidic residues" evidence="1">
    <location>
        <begin position="320"/>
        <end position="333"/>
    </location>
</feature>
<sequence length="333" mass="36337">MEPMTALVLAFQLLALFSIAGALIIYLICKVREDNVEKAEQVKSNTVLVTSADTALGLQLCTHLASKGCRVVAGMREGVDSLPAKLLVGWLKMREFTEAPVSGTIIPMLLDVTKDDVLREATETMGSHLSVGEQGIAAVINTSGTFYRGRIESQELYQMEQMFKTNILGSLRIAKAFVDFLRPTRGRLIYLGAASGGQGDGLIAYNVSRVATDKCVQELRRELQPFGVSVVCLDTCGLHAETLYKPPTAQISSGAPTTYTANVLSPSALHVVERALWDQAPHERYSLLASNKYQFALPCRSSIRLTNKSSADVNTNNVKKSMENHNKGEVQRV</sequence>
<keyword evidence="3" id="KW-1185">Reference proteome</keyword>
<dbReference type="InterPro" id="IPR002347">
    <property type="entry name" value="SDR_fam"/>
</dbReference>
<evidence type="ECO:0000313" key="3">
    <source>
        <dbReference type="Proteomes" id="UP000037069"/>
    </source>
</evidence>
<feature type="non-terminal residue" evidence="2">
    <location>
        <position position="333"/>
    </location>
</feature>
<name>A0A0L0C2I3_LUCCU</name>
<feature type="compositionally biased region" description="Polar residues" evidence="1">
    <location>
        <begin position="308"/>
        <end position="319"/>
    </location>
</feature>
<protein>
    <submittedName>
        <fullName evidence="2">Uncharacterized protein</fullName>
    </submittedName>
</protein>
<evidence type="ECO:0000256" key="1">
    <source>
        <dbReference type="SAM" id="MobiDB-lite"/>
    </source>
</evidence>
<dbReference type="SUPFAM" id="SSF51735">
    <property type="entry name" value="NAD(P)-binding Rossmann-fold domains"/>
    <property type="match status" value="1"/>
</dbReference>
<evidence type="ECO:0000313" key="2">
    <source>
        <dbReference type="EMBL" id="KNC26535.1"/>
    </source>
</evidence>
<dbReference type="PANTHER" id="PTHR43313:SF36">
    <property type="entry name" value="D-BETA-HYDROXYBUTYRATE DEHYDROGENASE, MITOCHONDRIAL"/>
    <property type="match status" value="1"/>
</dbReference>
<dbReference type="InterPro" id="IPR036291">
    <property type="entry name" value="NAD(P)-bd_dom_sf"/>
</dbReference>
<proteinExistence type="predicted"/>
<dbReference type="OMA" id="FAPQQRY"/>
<dbReference type="PANTHER" id="PTHR43313">
    <property type="entry name" value="SHORT-CHAIN DEHYDROGENASE/REDUCTASE FAMILY 9C"/>
    <property type="match status" value="1"/>
</dbReference>
<dbReference type="Proteomes" id="UP000037069">
    <property type="component" value="Unassembled WGS sequence"/>
</dbReference>
<gene>
    <name evidence="2" type="ORF">FF38_04156</name>
</gene>
<dbReference type="Gene3D" id="3.40.50.720">
    <property type="entry name" value="NAD(P)-binding Rossmann-like Domain"/>
    <property type="match status" value="1"/>
</dbReference>
<dbReference type="STRING" id="7375.A0A0L0C2I3"/>
<dbReference type="GO" id="GO:0016491">
    <property type="term" value="F:oxidoreductase activity"/>
    <property type="evidence" value="ECO:0007669"/>
    <property type="project" value="TreeGrafter"/>
</dbReference>
<dbReference type="Pfam" id="PF00106">
    <property type="entry name" value="adh_short"/>
    <property type="match status" value="1"/>
</dbReference>
<feature type="region of interest" description="Disordered" evidence="1">
    <location>
        <begin position="308"/>
        <end position="333"/>
    </location>
</feature>
<dbReference type="OrthoDB" id="9876299at2759"/>
<comment type="caution">
    <text evidence="2">The sequence shown here is derived from an EMBL/GenBank/DDBJ whole genome shotgun (WGS) entry which is preliminary data.</text>
</comment>
<dbReference type="EMBL" id="JRES01000981">
    <property type="protein sequence ID" value="KNC26535.1"/>
    <property type="molecule type" value="Genomic_DNA"/>
</dbReference>
<dbReference type="GO" id="GO:0008202">
    <property type="term" value="P:steroid metabolic process"/>
    <property type="evidence" value="ECO:0007669"/>
    <property type="project" value="TreeGrafter"/>
</dbReference>
<accession>A0A0L0C2I3</accession>